<name>A0A8D9E9B8_9HEMI</name>
<dbReference type="AlphaFoldDB" id="A0A8D9E9B8"/>
<accession>A0A8D9E9B8</accession>
<organism evidence="1">
    <name type="scientific">Cacopsylla melanoneura</name>
    <dbReference type="NCBI Taxonomy" id="428564"/>
    <lineage>
        <taxon>Eukaryota</taxon>
        <taxon>Metazoa</taxon>
        <taxon>Ecdysozoa</taxon>
        <taxon>Arthropoda</taxon>
        <taxon>Hexapoda</taxon>
        <taxon>Insecta</taxon>
        <taxon>Pterygota</taxon>
        <taxon>Neoptera</taxon>
        <taxon>Paraneoptera</taxon>
        <taxon>Hemiptera</taxon>
        <taxon>Sternorrhyncha</taxon>
        <taxon>Psylloidea</taxon>
        <taxon>Psyllidae</taxon>
        <taxon>Psyllinae</taxon>
        <taxon>Cacopsylla</taxon>
    </lineage>
</organism>
<proteinExistence type="predicted"/>
<sequence>MSVKLSMKSILSALLSNLFVCPNEDLNEDVSLSHARKLDRKPKFSNTREMVAKFGMETKNQLSRTLSQAFQYLRETLLKRKRLVHIVLRDSSSNNSLLFTKSFYQPLQ</sequence>
<evidence type="ECO:0000313" key="1">
    <source>
        <dbReference type="EMBL" id="CAG6743400.1"/>
    </source>
</evidence>
<protein>
    <submittedName>
        <fullName evidence="1">Uncharacterized protein</fullName>
    </submittedName>
</protein>
<reference evidence="1" key="1">
    <citation type="submission" date="2021-05" db="EMBL/GenBank/DDBJ databases">
        <authorList>
            <person name="Alioto T."/>
            <person name="Alioto T."/>
            <person name="Gomez Garrido J."/>
        </authorList>
    </citation>
    <scope>NUCLEOTIDE SEQUENCE</scope>
</reference>
<dbReference type="EMBL" id="HBUF01447252">
    <property type="protein sequence ID" value="CAG6743400.1"/>
    <property type="molecule type" value="Transcribed_RNA"/>
</dbReference>